<gene>
    <name evidence="2" type="ORF">PR017_07095</name>
</gene>
<name>A0AAF1KCA1_9HYPH</name>
<dbReference type="Proteomes" id="UP000249499">
    <property type="component" value="Chromosome"/>
</dbReference>
<reference evidence="2 3" key="1">
    <citation type="journal article" date="2018" name="Sci. Rep.">
        <title>Rhizobium tumorigenes sp. nov., a novel plant tumorigenic bacterium isolated from cane gall tumors on thornless blackberry.</title>
        <authorList>
            <person name="Kuzmanovi N."/>
            <person name="Smalla K."/>
            <person name="Gronow S."/>
            <person name="PuBawska J."/>
        </authorList>
    </citation>
    <scope>NUCLEOTIDE SEQUENCE [LARGE SCALE GENOMIC DNA]</scope>
    <source>
        <strain evidence="2 3">1078</strain>
    </source>
</reference>
<accession>A0AAF1KCA1</accession>
<dbReference type="AlphaFoldDB" id="A0AAF1KCA1"/>
<sequence>MSDDNWEEKNKRRIALHAAIAQERKSERLAGRTFVLPEHRRDQAAPASGTAPAVKEPATSGARNDADRKAYISDLWKRSIKAAASGRPLNFEAD</sequence>
<protein>
    <submittedName>
        <fullName evidence="2">Uncharacterized protein</fullName>
    </submittedName>
</protein>
<evidence type="ECO:0000313" key="2">
    <source>
        <dbReference type="EMBL" id="WFR96872.1"/>
    </source>
</evidence>
<evidence type="ECO:0000256" key="1">
    <source>
        <dbReference type="SAM" id="MobiDB-lite"/>
    </source>
</evidence>
<proteinExistence type="predicted"/>
<reference evidence="3" key="2">
    <citation type="journal article" date="2023" name="MicrobiologyOpen">
        <title>Genomics of the tumorigenes clade of the family Rhizobiaceae and description of Rhizobium rhododendri sp. nov.</title>
        <authorList>
            <person name="Kuzmanovic N."/>
            <person name="diCenzo G.C."/>
            <person name="Bunk B."/>
            <person name="Sproeer C."/>
            <person name="Fruehling A."/>
            <person name="Neumann-Schaal M."/>
            <person name="Overmann J."/>
            <person name="Smalla K."/>
        </authorList>
    </citation>
    <scope>NUCLEOTIDE SEQUENCE [LARGE SCALE GENOMIC DNA]</scope>
    <source>
        <strain evidence="3">1078</strain>
    </source>
</reference>
<feature type="region of interest" description="Disordered" evidence="1">
    <location>
        <begin position="37"/>
        <end position="67"/>
    </location>
</feature>
<organism evidence="2 3">
    <name type="scientific">Rhizobium tumorigenes</name>
    <dbReference type="NCBI Taxonomy" id="2041385"/>
    <lineage>
        <taxon>Bacteria</taxon>
        <taxon>Pseudomonadati</taxon>
        <taxon>Pseudomonadota</taxon>
        <taxon>Alphaproteobacteria</taxon>
        <taxon>Hyphomicrobiales</taxon>
        <taxon>Rhizobiaceae</taxon>
        <taxon>Rhizobium/Agrobacterium group</taxon>
        <taxon>Rhizobium</taxon>
    </lineage>
</organism>
<keyword evidence="3" id="KW-1185">Reference proteome</keyword>
<dbReference type="RefSeq" id="WP_111221959.1">
    <property type="nucleotide sequence ID" value="NZ_CP117255.1"/>
</dbReference>
<evidence type="ECO:0000313" key="3">
    <source>
        <dbReference type="Proteomes" id="UP000249499"/>
    </source>
</evidence>
<dbReference type="EMBL" id="CP117255">
    <property type="protein sequence ID" value="WFR96872.1"/>
    <property type="molecule type" value="Genomic_DNA"/>
</dbReference>
<dbReference type="KEGG" id="rtu:PR017_07095"/>